<dbReference type="AlphaFoldDB" id="A0A8H5C3S1"/>
<dbReference type="Proteomes" id="UP000541558">
    <property type="component" value="Unassembled WGS sequence"/>
</dbReference>
<dbReference type="Gene3D" id="1.20.1280.50">
    <property type="match status" value="1"/>
</dbReference>
<protein>
    <recommendedName>
        <fullName evidence="3">F-box domain-containing protein</fullName>
    </recommendedName>
</protein>
<gene>
    <name evidence="1" type="ORF">D9611_011989</name>
</gene>
<name>A0A8H5C3S1_9AGAR</name>
<accession>A0A8H5C3S1</accession>
<dbReference type="OrthoDB" id="3365698at2759"/>
<proteinExistence type="predicted"/>
<comment type="caution">
    <text evidence="1">The sequence shown here is derived from an EMBL/GenBank/DDBJ whole genome shotgun (WGS) entry which is preliminary data.</text>
</comment>
<keyword evidence="2" id="KW-1185">Reference proteome</keyword>
<evidence type="ECO:0008006" key="3">
    <source>
        <dbReference type="Google" id="ProtNLM"/>
    </source>
</evidence>
<evidence type="ECO:0000313" key="1">
    <source>
        <dbReference type="EMBL" id="KAF5334697.1"/>
    </source>
</evidence>
<dbReference type="EMBL" id="JAACJK010000067">
    <property type="protein sequence ID" value="KAF5334697.1"/>
    <property type="molecule type" value="Genomic_DNA"/>
</dbReference>
<reference evidence="1 2" key="1">
    <citation type="journal article" date="2020" name="ISME J.">
        <title>Uncovering the hidden diversity of litter-decomposition mechanisms in mushroom-forming fungi.</title>
        <authorList>
            <person name="Floudas D."/>
            <person name="Bentzer J."/>
            <person name="Ahren D."/>
            <person name="Johansson T."/>
            <person name="Persson P."/>
            <person name="Tunlid A."/>
        </authorList>
    </citation>
    <scope>NUCLEOTIDE SEQUENCE [LARGE SCALE GENOMIC DNA]</scope>
    <source>
        <strain evidence="1 2">CBS 175.51</strain>
    </source>
</reference>
<evidence type="ECO:0000313" key="2">
    <source>
        <dbReference type="Proteomes" id="UP000541558"/>
    </source>
</evidence>
<sequence length="196" mass="22642">MMMDSPFLKHLDTNYVPTEGEIPIIKAIIQEDKAVLEELEAQIVVLTAARDGRAARIRRHTALLSPIKGLPDDILSTLFLTLLTHPGHRDEWISNAHPAVALSHVCRRWRQLALQTPMLWSSINIYIPSLFQGLPHLPTALDDDFRLGPNLPKIELAARWATRLMQVLRMTRLWIERSHQMGTRWRLHPCFWSYSF</sequence>
<organism evidence="1 2">
    <name type="scientific">Ephemerocybe angulata</name>
    <dbReference type="NCBI Taxonomy" id="980116"/>
    <lineage>
        <taxon>Eukaryota</taxon>
        <taxon>Fungi</taxon>
        <taxon>Dikarya</taxon>
        <taxon>Basidiomycota</taxon>
        <taxon>Agaricomycotina</taxon>
        <taxon>Agaricomycetes</taxon>
        <taxon>Agaricomycetidae</taxon>
        <taxon>Agaricales</taxon>
        <taxon>Agaricineae</taxon>
        <taxon>Psathyrellaceae</taxon>
        <taxon>Ephemerocybe</taxon>
    </lineage>
</organism>